<feature type="transmembrane region" description="Helical" evidence="1">
    <location>
        <begin position="158"/>
        <end position="185"/>
    </location>
</feature>
<organism evidence="2 3">
    <name type="scientific">Shewanella litoralis</name>
    <dbReference type="NCBI Taxonomy" id="2282700"/>
    <lineage>
        <taxon>Bacteria</taxon>
        <taxon>Pseudomonadati</taxon>
        <taxon>Pseudomonadota</taxon>
        <taxon>Gammaproteobacteria</taxon>
        <taxon>Alteromonadales</taxon>
        <taxon>Shewanellaceae</taxon>
        <taxon>Shewanella</taxon>
    </lineage>
</organism>
<keyword evidence="3" id="KW-1185">Reference proteome</keyword>
<protein>
    <recommendedName>
        <fullName evidence="4">Polysaccharide biosynthesis protein</fullName>
    </recommendedName>
</protein>
<feature type="transmembrane region" description="Helical" evidence="1">
    <location>
        <begin position="269"/>
        <end position="298"/>
    </location>
</feature>
<accession>A0ABQ2R6Q7</accession>
<reference evidence="3" key="1">
    <citation type="journal article" date="2019" name="Int. J. Syst. Evol. Microbiol.">
        <title>The Global Catalogue of Microorganisms (GCM) 10K type strain sequencing project: providing services to taxonomists for standard genome sequencing and annotation.</title>
        <authorList>
            <consortium name="The Broad Institute Genomics Platform"/>
            <consortium name="The Broad Institute Genome Sequencing Center for Infectious Disease"/>
            <person name="Wu L."/>
            <person name="Ma J."/>
        </authorList>
    </citation>
    <scope>NUCLEOTIDE SEQUENCE [LARGE SCALE GENOMIC DNA]</scope>
    <source>
        <strain evidence="3">JCM 32306</strain>
    </source>
</reference>
<feature type="transmembrane region" description="Helical" evidence="1">
    <location>
        <begin position="363"/>
        <end position="383"/>
    </location>
</feature>
<evidence type="ECO:0000313" key="3">
    <source>
        <dbReference type="Proteomes" id="UP000619118"/>
    </source>
</evidence>
<dbReference type="Proteomes" id="UP000619118">
    <property type="component" value="Unassembled WGS sequence"/>
</dbReference>
<dbReference type="EMBL" id="BMQX01000010">
    <property type="protein sequence ID" value="GGQ16704.1"/>
    <property type="molecule type" value="Genomic_DNA"/>
</dbReference>
<evidence type="ECO:0000313" key="2">
    <source>
        <dbReference type="EMBL" id="GGQ16704.1"/>
    </source>
</evidence>
<feature type="transmembrane region" description="Helical" evidence="1">
    <location>
        <begin position="12"/>
        <end position="30"/>
    </location>
</feature>
<proteinExistence type="predicted"/>
<keyword evidence="1" id="KW-0472">Membrane</keyword>
<feature type="transmembrane region" description="Helical" evidence="1">
    <location>
        <begin position="133"/>
        <end position="152"/>
    </location>
</feature>
<dbReference type="RefSeq" id="WP_160053800.1">
    <property type="nucleotide sequence ID" value="NZ_BMQX01000010.1"/>
</dbReference>
<keyword evidence="1" id="KW-1133">Transmembrane helix</keyword>
<evidence type="ECO:0000256" key="1">
    <source>
        <dbReference type="SAM" id="Phobius"/>
    </source>
</evidence>
<feature type="transmembrane region" description="Helical" evidence="1">
    <location>
        <begin position="341"/>
        <end position="357"/>
    </location>
</feature>
<feature type="transmembrane region" description="Helical" evidence="1">
    <location>
        <begin position="42"/>
        <end position="64"/>
    </location>
</feature>
<name>A0ABQ2R6Q7_9GAMM</name>
<comment type="caution">
    <text evidence="2">The sequence shown here is derived from an EMBL/GenBank/DDBJ whole genome shotgun (WGS) entry which is preliminary data.</text>
</comment>
<evidence type="ECO:0008006" key="4">
    <source>
        <dbReference type="Google" id="ProtNLM"/>
    </source>
</evidence>
<gene>
    <name evidence="2" type="ORF">GCM10009411_16230</name>
</gene>
<feature type="transmembrane region" description="Helical" evidence="1">
    <location>
        <begin position="76"/>
        <end position="95"/>
    </location>
</feature>
<feature type="transmembrane region" description="Helical" evidence="1">
    <location>
        <begin position="310"/>
        <end position="329"/>
    </location>
</feature>
<keyword evidence="1" id="KW-0812">Transmembrane</keyword>
<feature type="transmembrane region" description="Helical" evidence="1">
    <location>
        <begin position="107"/>
        <end position="126"/>
    </location>
</feature>
<sequence length="393" mass="45392">MAVRAEFKKIFSIISGAFIGQLLLFLAYGYGLNLYPVILGQISNAVGLFILISLICDFGGGFYLKQNYENETKTHAFLTIRLIINFICSVAILIISFFVQDEFISEFLFYISPFIFFNSLNVNSLLDVTSEKSWFNIISSMHLCYTAIFIFFRNESAMYLAIGISFFYTSYSIVTFIVSGLKISCFFKFELLNQHKYVFIESLKICVVLLPGQLIPRLLSLIIYTGFSEIYAAVYNFLKTSQNIFNQVVTLVRRVAFAPMKLLYLERGFYLKSVFSVGVSQFFLFISLFFMVVFFFLVPLLYQPVSIYDSMAFIFQSLTWYLISTYIFYLQCLGNNNIPATYSFFIMLFFVTFLVFFEFSNLVSIVIFEAFCSILALFSTLIWSKFFNGNNNS</sequence>